<keyword evidence="9" id="KW-0378">Hydrolase</keyword>
<evidence type="ECO:0000256" key="3">
    <source>
        <dbReference type="ARBA" id="ARBA00022692"/>
    </source>
</evidence>
<keyword evidence="3 7" id="KW-0812">Transmembrane</keyword>
<dbReference type="PANTHER" id="PTHR43327:SF2">
    <property type="entry name" value="MODULATOR OF FTSH PROTEASE HFLK"/>
    <property type="match status" value="1"/>
</dbReference>
<sequence>MRSFSGWFARAGVLRNDNIKGPWGGRGGSEGGSGGGDGPSGPSGPRNPWNLPPDGRRARPATATSLEDFLRRARGGGGGGGNGGRGGPGLPTNAGKLWLIGLIVLVGLWLITCVHVVGPQERGVATSFGRYTGTLDPGFKLTLPTPFASVQMVDVKEVRTENFPAGNQPNLMLTGDQNIVDLGYSVRWDIKTPENYVFEIADPRETVRAVAESAMRAEIANVELDQAIGAGRIGIQGDVQQRMQALLDEYKSGIRILGVAIKQAAAPAAVDDAFKAVTAAQQQAQSNLNDARAYAQQVIERAQGDAAQFDRIYEQYRAAPEVTRRRLYYETMEQVLRGADKTIVEPGVQTYLPLPEVRRRATAPTTPEPPTPEAMETAR</sequence>
<dbReference type="InterPro" id="IPR036013">
    <property type="entry name" value="Band_7/SPFH_dom_sf"/>
</dbReference>
<dbReference type="Proteomes" id="UP001380365">
    <property type="component" value="Unassembled WGS sequence"/>
</dbReference>
<dbReference type="GO" id="GO:0008233">
    <property type="term" value="F:peptidase activity"/>
    <property type="evidence" value="ECO:0007669"/>
    <property type="project" value="UniProtKB-KW"/>
</dbReference>
<evidence type="ECO:0000313" key="10">
    <source>
        <dbReference type="Proteomes" id="UP001380365"/>
    </source>
</evidence>
<organism evidence="9 10">
    <name type="scientific">Sphingomonas molluscorum</name>
    <dbReference type="NCBI Taxonomy" id="418184"/>
    <lineage>
        <taxon>Bacteria</taxon>
        <taxon>Pseudomonadati</taxon>
        <taxon>Pseudomonadota</taxon>
        <taxon>Alphaproteobacteria</taxon>
        <taxon>Sphingomonadales</taxon>
        <taxon>Sphingomonadaceae</taxon>
        <taxon>Sphingomonas</taxon>
    </lineage>
</organism>
<accession>A0ABU8Q2C5</accession>
<reference evidence="9 10" key="1">
    <citation type="submission" date="2023-12" db="EMBL/GenBank/DDBJ databases">
        <title>Gut-associated functions are favored during microbiome assembly across C. elegans life.</title>
        <authorList>
            <person name="Zimmermann J."/>
        </authorList>
    </citation>
    <scope>NUCLEOTIDE SEQUENCE [LARGE SCALE GENOMIC DNA]</scope>
    <source>
        <strain evidence="9 10">JUb134</strain>
    </source>
</reference>
<evidence type="ECO:0000256" key="6">
    <source>
        <dbReference type="SAM" id="MobiDB-lite"/>
    </source>
</evidence>
<feature type="region of interest" description="Disordered" evidence="6">
    <location>
        <begin position="357"/>
        <end position="379"/>
    </location>
</feature>
<evidence type="ECO:0000256" key="5">
    <source>
        <dbReference type="ARBA" id="ARBA00023136"/>
    </source>
</evidence>
<name>A0ABU8Q2C5_9SPHN</name>
<comment type="subcellular location">
    <subcellularLocation>
        <location evidence="1">Membrane</location>
        <topology evidence="1">Single-pass membrane protein</topology>
    </subcellularLocation>
</comment>
<dbReference type="Gene3D" id="3.30.479.30">
    <property type="entry name" value="Band 7 domain"/>
    <property type="match status" value="1"/>
</dbReference>
<evidence type="ECO:0000259" key="8">
    <source>
        <dbReference type="SMART" id="SM00244"/>
    </source>
</evidence>
<protein>
    <submittedName>
        <fullName evidence="9">Protease modulator HflK</fullName>
    </submittedName>
</protein>
<feature type="region of interest" description="Disordered" evidence="6">
    <location>
        <begin position="19"/>
        <end position="62"/>
    </location>
</feature>
<keyword evidence="10" id="KW-1185">Reference proteome</keyword>
<comment type="similarity">
    <text evidence="2">Belongs to the band 7/mec-2 family. HflK subfamily.</text>
</comment>
<dbReference type="EMBL" id="JBBGZA010000001">
    <property type="protein sequence ID" value="MEJ5093751.1"/>
    <property type="molecule type" value="Genomic_DNA"/>
</dbReference>
<keyword evidence="5 7" id="KW-0472">Membrane</keyword>
<gene>
    <name evidence="9" type="ORF">WH159_04290</name>
</gene>
<dbReference type="InterPro" id="IPR001107">
    <property type="entry name" value="Band_7"/>
</dbReference>
<dbReference type="GO" id="GO:0006508">
    <property type="term" value="P:proteolysis"/>
    <property type="evidence" value="ECO:0007669"/>
    <property type="project" value="UniProtKB-KW"/>
</dbReference>
<feature type="domain" description="Band 7" evidence="8">
    <location>
        <begin position="112"/>
        <end position="278"/>
    </location>
</feature>
<feature type="transmembrane region" description="Helical" evidence="7">
    <location>
        <begin position="97"/>
        <end position="118"/>
    </location>
</feature>
<evidence type="ECO:0000313" key="9">
    <source>
        <dbReference type="EMBL" id="MEJ5093751.1"/>
    </source>
</evidence>
<dbReference type="SUPFAM" id="SSF117892">
    <property type="entry name" value="Band 7/SPFH domain"/>
    <property type="match status" value="1"/>
</dbReference>
<dbReference type="PANTHER" id="PTHR43327">
    <property type="entry name" value="STOMATIN-LIKE PROTEIN 2, MITOCHONDRIAL"/>
    <property type="match status" value="1"/>
</dbReference>
<keyword evidence="4 7" id="KW-1133">Transmembrane helix</keyword>
<dbReference type="InterPro" id="IPR010201">
    <property type="entry name" value="HflK"/>
</dbReference>
<dbReference type="InterPro" id="IPR050710">
    <property type="entry name" value="Band7/mec-2_domain"/>
</dbReference>
<evidence type="ECO:0000256" key="2">
    <source>
        <dbReference type="ARBA" id="ARBA00006971"/>
    </source>
</evidence>
<evidence type="ECO:0000256" key="7">
    <source>
        <dbReference type="SAM" id="Phobius"/>
    </source>
</evidence>
<dbReference type="Pfam" id="PF01145">
    <property type="entry name" value="Band_7"/>
    <property type="match status" value="1"/>
</dbReference>
<evidence type="ECO:0000256" key="1">
    <source>
        <dbReference type="ARBA" id="ARBA00004167"/>
    </source>
</evidence>
<feature type="compositionally biased region" description="Gly residues" evidence="6">
    <location>
        <begin position="22"/>
        <end position="41"/>
    </location>
</feature>
<evidence type="ECO:0000256" key="4">
    <source>
        <dbReference type="ARBA" id="ARBA00022989"/>
    </source>
</evidence>
<dbReference type="RefSeq" id="WP_132882327.1">
    <property type="nucleotide sequence ID" value="NZ_JBBGZA010000001.1"/>
</dbReference>
<proteinExistence type="inferred from homology"/>
<dbReference type="CDD" id="cd03404">
    <property type="entry name" value="SPFH_HflK"/>
    <property type="match status" value="1"/>
</dbReference>
<keyword evidence="9" id="KW-0645">Protease</keyword>
<dbReference type="SMART" id="SM00244">
    <property type="entry name" value="PHB"/>
    <property type="match status" value="1"/>
</dbReference>
<comment type="caution">
    <text evidence="9">The sequence shown here is derived from an EMBL/GenBank/DDBJ whole genome shotgun (WGS) entry which is preliminary data.</text>
</comment>